<dbReference type="InterPro" id="IPR036388">
    <property type="entry name" value="WH-like_DNA-bd_sf"/>
</dbReference>
<dbReference type="AlphaFoldDB" id="A0A370HL06"/>
<name>A0A370HL06_9HYPH</name>
<evidence type="ECO:0000313" key="7">
    <source>
        <dbReference type="EMBL" id="RDI56388.1"/>
    </source>
</evidence>
<dbReference type="InterPro" id="IPR037171">
    <property type="entry name" value="NagB/RpiA_transferase-like"/>
</dbReference>
<dbReference type="InterPro" id="IPR013324">
    <property type="entry name" value="RNA_pol_sigma_r3/r4-like"/>
</dbReference>
<feature type="region of interest" description="Disordered" evidence="5">
    <location>
        <begin position="314"/>
        <end position="334"/>
    </location>
</feature>
<keyword evidence="2" id="KW-0805">Transcription regulation</keyword>
<dbReference type="SUPFAM" id="SSF88659">
    <property type="entry name" value="Sigma3 and sigma4 domains of RNA polymerase sigma factors"/>
    <property type="match status" value="1"/>
</dbReference>
<dbReference type="Proteomes" id="UP000254925">
    <property type="component" value="Unassembled WGS sequence"/>
</dbReference>
<sequence>MMNSADNSLEARVAWLYFMEGMTQADIAEKLGMTRLRVNRMLVEARTSGLVSITLNSRFATCVELEQSLVREFGLKDAVIVPTPDDPDLVPVLLGQAAGEYLSNLLETNRVRGLGIGWGATLRETIRNMRAGRYPELCVNSMMGGLTHGLELNTFETASSLANRLNAECQYLAAPIYAGSPKSRDIILAQDVFRETFERIAANDIAVLSIGDLSLRSLLVRYGLPRDVTTDELVALGAVGDILGQFYDADGHVIDHPLNARAIALPLDQLSRIPTVVLASGGKNKTQAVAGALKAGLASVVICDEDTARAACEMARSGKASRRPAPSQRRRSSR</sequence>
<dbReference type="PANTHER" id="PTHR34294:SF1">
    <property type="entry name" value="TRANSCRIPTIONAL REGULATOR LSRR"/>
    <property type="match status" value="1"/>
</dbReference>
<evidence type="ECO:0000256" key="2">
    <source>
        <dbReference type="ARBA" id="ARBA00023015"/>
    </source>
</evidence>
<dbReference type="Gene3D" id="3.40.50.1360">
    <property type="match status" value="1"/>
</dbReference>
<reference evidence="7 8" key="1">
    <citation type="submission" date="2018-07" db="EMBL/GenBank/DDBJ databases">
        <title>Genomic Encyclopedia of Type Strains, Phase IV (KMG-IV): sequencing the most valuable type-strain genomes for metagenomic binning, comparative biology and taxonomic classification.</title>
        <authorList>
            <person name="Goeker M."/>
        </authorList>
    </citation>
    <scope>NUCLEOTIDE SEQUENCE [LARGE SCALE GENOMIC DNA]</scope>
    <source>
        <strain evidence="7 8">DSM 14364</strain>
    </source>
</reference>
<dbReference type="InterPro" id="IPR051054">
    <property type="entry name" value="SorC_transcr_regulators"/>
</dbReference>
<feature type="domain" description="Sugar-binding" evidence="6">
    <location>
        <begin position="58"/>
        <end position="310"/>
    </location>
</feature>
<evidence type="ECO:0000313" key="8">
    <source>
        <dbReference type="Proteomes" id="UP000254925"/>
    </source>
</evidence>
<accession>A0A370HL06</accession>
<proteinExistence type="inferred from homology"/>
<dbReference type="SUPFAM" id="SSF100950">
    <property type="entry name" value="NagB/RpiA/CoA transferase-like"/>
    <property type="match status" value="1"/>
</dbReference>
<gene>
    <name evidence="7" type="ORF">DES45_10972</name>
</gene>
<dbReference type="RefSeq" id="WP_114771952.1">
    <property type="nucleotide sequence ID" value="NZ_QQBB01000009.1"/>
</dbReference>
<dbReference type="EMBL" id="QQBB01000009">
    <property type="protein sequence ID" value="RDI56388.1"/>
    <property type="molecule type" value="Genomic_DNA"/>
</dbReference>
<evidence type="ECO:0000256" key="1">
    <source>
        <dbReference type="ARBA" id="ARBA00010466"/>
    </source>
</evidence>
<dbReference type="Pfam" id="PF04198">
    <property type="entry name" value="Sugar-bind"/>
    <property type="match status" value="1"/>
</dbReference>
<protein>
    <submittedName>
        <fullName evidence="7">DNA-binding transcriptional regulator LsrR (DeoR family)</fullName>
    </submittedName>
</protein>
<evidence type="ECO:0000259" key="6">
    <source>
        <dbReference type="Pfam" id="PF04198"/>
    </source>
</evidence>
<organism evidence="7 8">
    <name type="scientific">Microvirga subterranea</name>
    <dbReference type="NCBI Taxonomy" id="186651"/>
    <lineage>
        <taxon>Bacteria</taxon>
        <taxon>Pseudomonadati</taxon>
        <taxon>Pseudomonadota</taxon>
        <taxon>Alphaproteobacteria</taxon>
        <taxon>Hyphomicrobiales</taxon>
        <taxon>Methylobacteriaceae</taxon>
        <taxon>Microvirga</taxon>
    </lineage>
</organism>
<comment type="caution">
    <text evidence="7">The sequence shown here is derived from an EMBL/GenBank/DDBJ whole genome shotgun (WGS) entry which is preliminary data.</text>
</comment>
<dbReference type="InterPro" id="IPR007324">
    <property type="entry name" value="Sugar-bd_dom_put"/>
</dbReference>
<dbReference type="Gene3D" id="1.10.10.10">
    <property type="entry name" value="Winged helix-like DNA-binding domain superfamily/Winged helix DNA-binding domain"/>
    <property type="match status" value="1"/>
</dbReference>
<evidence type="ECO:0000256" key="5">
    <source>
        <dbReference type="SAM" id="MobiDB-lite"/>
    </source>
</evidence>
<keyword evidence="4" id="KW-0804">Transcription</keyword>
<evidence type="ECO:0000256" key="3">
    <source>
        <dbReference type="ARBA" id="ARBA00023125"/>
    </source>
</evidence>
<comment type="similarity">
    <text evidence="1">Belongs to the SorC transcriptional regulatory family.</text>
</comment>
<evidence type="ECO:0000256" key="4">
    <source>
        <dbReference type="ARBA" id="ARBA00023163"/>
    </source>
</evidence>
<dbReference type="PANTHER" id="PTHR34294">
    <property type="entry name" value="TRANSCRIPTIONAL REGULATOR-RELATED"/>
    <property type="match status" value="1"/>
</dbReference>
<keyword evidence="3 7" id="KW-0238">DNA-binding</keyword>
<dbReference type="GO" id="GO:0030246">
    <property type="term" value="F:carbohydrate binding"/>
    <property type="evidence" value="ECO:0007669"/>
    <property type="project" value="InterPro"/>
</dbReference>
<keyword evidence="8" id="KW-1185">Reference proteome</keyword>
<dbReference type="OrthoDB" id="9808171at2"/>
<dbReference type="GO" id="GO:0003677">
    <property type="term" value="F:DNA binding"/>
    <property type="evidence" value="ECO:0007669"/>
    <property type="project" value="UniProtKB-KW"/>
</dbReference>